<organism evidence="2 3">
    <name type="scientific">Herbiconiux daphne</name>
    <dbReference type="NCBI Taxonomy" id="2970914"/>
    <lineage>
        <taxon>Bacteria</taxon>
        <taxon>Bacillati</taxon>
        <taxon>Actinomycetota</taxon>
        <taxon>Actinomycetes</taxon>
        <taxon>Micrococcales</taxon>
        <taxon>Microbacteriaceae</taxon>
        <taxon>Herbiconiux</taxon>
    </lineage>
</organism>
<keyword evidence="3" id="KW-1185">Reference proteome</keyword>
<reference evidence="2" key="1">
    <citation type="submission" date="2022-08" db="EMBL/GenBank/DDBJ databases">
        <authorList>
            <person name="Deng Y."/>
            <person name="Han X.-F."/>
            <person name="Zhang Y.-Q."/>
        </authorList>
    </citation>
    <scope>NUCLEOTIDE SEQUENCE</scope>
    <source>
        <strain evidence="2">CPCC 203386</strain>
    </source>
</reference>
<protein>
    <recommendedName>
        <fullName evidence="4">Asparagine synthase</fullName>
    </recommendedName>
</protein>
<evidence type="ECO:0000256" key="1">
    <source>
        <dbReference type="SAM" id="MobiDB-lite"/>
    </source>
</evidence>
<proteinExistence type="predicted"/>
<sequence>MGWRRRERAPRWLASGKPVDDAPALSADDLEAAVADGMLIARFSAVMDLKNRLIVSALRDDERFTRDRAAAFVRDAVDAVVAEQAQNEAHAEEVIEEAEGSRGAARHEHDYKSRDVDLLDARLHVYRDVARGIREASDDPEWVDALIEDARQKAWGEISRELANRLDDVERVSRVVVDDDYLRDRDERMRRLREFDLWELADQRYSAHPKRGR</sequence>
<evidence type="ECO:0000313" key="3">
    <source>
        <dbReference type="Proteomes" id="UP001165586"/>
    </source>
</evidence>
<gene>
    <name evidence="2" type="ORF">N1032_08035</name>
</gene>
<feature type="region of interest" description="Disordered" evidence="1">
    <location>
        <begin position="88"/>
        <end position="107"/>
    </location>
</feature>
<name>A0ABT2H191_9MICO</name>
<dbReference type="RefSeq" id="WP_259538504.1">
    <property type="nucleotide sequence ID" value="NZ_JANLCJ010000002.1"/>
</dbReference>
<accession>A0ABT2H191</accession>
<dbReference type="Proteomes" id="UP001165586">
    <property type="component" value="Unassembled WGS sequence"/>
</dbReference>
<comment type="caution">
    <text evidence="2">The sequence shown here is derived from an EMBL/GenBank/DDBJ whole genome shotgun (WGS) entry which is preliminary data.</text>
</comment>
<evidence type="ECO:0008006" key="4">
    <source>
        <dbReference type="Google" id="ProtNLM"/>
    </source>
</evidence>
<evidence type="ECO:0000313" key="2">
    <source>
        <dbReference type="EMBL" id="MCS5733687.1"/>
    </source>
</evidence>
<dbReference type="EMBL" id="JANLCJ010000002">
    <property type="protein sequence ID" value="MCS5733687.1"/>
    <property type="molecule type" value="Genomic_DNA"/>
</dbReference>